<dbReference type="OrthoDB" id="9815559at2"/>
<reference evidence="1 2" key="1">
    <citation type="submission" date="2019-03" db="EMBL/GenBank/DDBJ databases">
        <title>Genomic Encyclopedia of Type Strains, Phase IV (KMG-IV): sequencing the most valuable type-strain genomes for metagenomic binning, comparative biology and taxonomic classification.</title>
        <authorList>
            <person name="Goeker M."/>
        </authorList>
    </citation>
    <scope>NUCLEOTIDE SEQUENCE [LARGE SCALE GENOMIC DNA]</scope>
    <source>
        <strain evidence="1 2">DSM 102940</strain>
    </source>
</reference>
<dbReference type="AlphaFoldDB" id="A0A4R2L3E9"/>
<sequence>MKIGFLITARLKSSRLPFKVLLDLNGKTVIERIIDRVKEIKDISEIILCTSTNPQDKPLIDIAKKNNIYYFNGSEDDVLQRLLDASKLFGLDYFVGITADNPLLTIQYSNLIVDEIKRGKYDFIKIKGMPLGCATYGMNVKALETICKIKNIVDTEIWGRLIDRPEIFNIHTIHVKDKLNWPELRFTLDYKEDYEFINHLYSNVKFKKVLNLYNAIDYLKNNPNTLKINSKCIQLDISEDIRNKIDSMYTSNIQKIIEIKDKTYNQ</sequence>
<dbReference type="InterPro" id="IPR029044">
    <property type="entry name" value="Nucleotide-diphossugar_trans"/>
</dbReference>
<gene>
    <name evidence="1" type="ORF">EV214_11534</name>
</gene>
<dbReference type="GO" id="GO:0005829">
    <property type="term" value="C:cytosol"/>
    <property type="evidence" value="ECO:0007669"/>
    <property type="project" value="TreeGrafter"/>
</dbReference>
<dbReference type="RefSeq" id="WP_132245812.1">
    <property type="nucleotide sequence ID" value="NZ_SLWV01000015.1"/>
</dbReference>
<organism evidence="1 2">
    <name type="scientific">Marinisporobacter balticus</name>
    <dbReference type="NCBI Taxonomy" id="2018667"/>
    <lineage>
        <taxon>Bacteria</taxon>
        <taxon>Bacillati</taxon>
        <taxon>Bacillota</taxon>
        <taxon>Clostridia</taxon>
        <taxon>Peptostreptococcales</taxon>
        <taxon>Thermotaleaceae</taxon>
        <taxon>Marinisporobacter</taxon>
    </lineage>
</organism>
<name>A0A4R2L3E9_9FIRM</name>
<dbReference type="Proteomes" id="UP000294919">
    <property type="component" value="Unassembled WGS sequence"/>
</dbReference>
<evidence type="ECO:0000313" key="1">
    <source>
        <dbReference type="EMBL" id="TCO73645.1"/>
    </source>
</evidence>
<dbReference type="InterPro" id="IPR003329">
    <property type="entry name" value="Cytidylyl_trans"/>
</dbReference>
<dbReference type="PANTHER" id="PTHR42866:SF1">
    <property type="entry name" value="SPORE COAT POLYSACCHARIDE BIOSYNTHESIS PROTEIN SPSF"/>
    <property type="match status" value="1"/>
</dbReference>
<dbReference type="Gene3D" id="3.90.550.10">
    <property type="entry name" value="Spore Coat Polysaccharide Biosynthesis Protein SpsA, Chain A"/>
    <property type="match status" value="1"/>
</dbReference>
<dbReference type="SUPFAM" id="SSF53448">
    <property type="entry name" value="Nucleotide-diphospho-sugar transferases"/>
    <property type="match status" value="1"/>
</dbReference>
<dbReference type="PANTHER" id="PTHR42866">
    <property type="entry name" value="3-DEOXY-MANNO-OCTULOSONATE CYTIDYLYLTRANSFERASE"/>
    <property type="match status" value="1"/>
</dbReference>
<evidence type="ECO:0000313" key="2">
    <source>
        <dbReference type="Proteomes" id="UP000294919"/>
    </source>
</evidence>
<accession>A0A4R2L3E9</accession>
<keyword evidence="2" id="KW-1185">Reference proteome</keyword>
<dbReference type="Pfam" id="PF02348">
    <property type="entry name" value="CTP_transf_3"/>
    <property type="match status" value="1"/>
</dbReference>
<proteinExistence type="predicted"/>
<protein>
    <submittedName>
        <fullName evidence="1">Spore coat polysaccharide biosynthesis protein SpsF</fullName>
    </submittedName>
</protein>
<comment type="caution">
    <text evidence="1">The sequence shown here is derived from an EMBL/GenBank/DDBJ whole genome shotgun (WGS) entry which is preliminary data.</text>
</comment>
<dbReference type="EMBL" id="SLWV01000015">
    <property type="protein sequence ID" value="TCO73645.1"/>
    <property type="molecule type" value="Genomic_DNA"/>
</dbReference>